<evidence type="ECO:0000313" key="2">
    <source>
        <dbReference type="Proteomes" id="UP000292209"/>
    </source>
</evidence>
<name>A0A4V2F6T9_9BACT</name>
<accession>A0A4V2F6T9</accession>
<dbReference type="EMBL" id="SGXG01000001">
    <property type="protein sequence ID" value="RZS97479.1"/>
    <property type="molecule type" value="Genomic_DNA"/>
</dbReference>
<proteinExistence type="predicted"/>
<organism evidence="1 2">
    <name type="scientific">Cecembia calidifontis</name>
    <dbReference type="NCBI Taxonomy" id="1187080"/>
    <lineage>
        <taxon>Bacteria</taxon>
        <taxon>Pseudomonadati</taxon>
        <taxon>Bacteroidota</taxon>
        <taxon>Cytophagia</taxon>
        <taxon>Cytophagales</taxon>
        <taxon>Cyclobacteriaceae</taxon>
        <taxon>Cecembia</taxon>
    </lineage>
</organism>
<comment type="caution">
    <text evidence="1">The sequence shown here is derived from an EMBL/GenBank/DDBJ whole genome shotgun (WGS) entry which is preliminary data.</text>
</comment>
<gene>
    <name evidence="1" type="ORF">BC751_3086</name>
</gene>
<dbReference type="AlphaFoldDB" id="A0A4V2F6T9"/>
<reference evidence="1 2" key="1">
    <citation type="submission" date="2019-02" db="EMBL/GenBank/DDBJ databases">
        <title>Genomic Encyclopedia of Archaeal and Bacterial Type Strains, Phase II (KMG-II): from individual species to whole genera.</title>
        <authorList>
            <person name="Goeker M."/>
        </authorList>
    </citation>
    <scope>NUCLEOTIDE SEQUENCE [LARGE SCALE GENOMIC DNA]</scope>
    <source>
        <strain evidence="1 2">DSM 21411</strain>
    </source>
</reference>
<keyword evidence="2" id="KW-1185">Reference proteome</keyword>
<sequence>MLGLVTEKLSRHKGQVVGYAIFVVKKKNYHYLSRIQIGIVDIENIVEGAPNLCS</sequence>
<dbReference type="Proteomes" id="UP000292209">
    <property type="component" value="Unassembled WGS sequence"/>
</dbReference>
<evidence type="ECO:0000313" key="1">
    <source>
        <dbReference type="EMBL" id="RZS97479.1"/>
    </source>
</evidence>
<protein>
    <submittedName>
        <fullName evidence="1">Uncharacterized protein</fullName>
    </submittedName>
</protein>